<keyword evidence="3" id="KW-0472">Membrane</keyword>
<dbReference type="Proteomes" id="UP001589647">
    <property type="component" value="Unassembled WGS sequence"/>
</dbReference>
<evidence type="ECO:0000256" key="2">
    <source>
        <dbReference type="ARBA" id="ARBA00022801"/>
    </source>
</evidence>
<feature type="domain" description="DUF348" evidence="4">
    <location>
        <begin position="100"/>
        <end position="128"/>
    </location>
</feature>
<feature type="domain" description="DUF348" evidence="4">
    <location>
        <begin position="43"/>
        <end position="83"/>
    </location>
</feature>
<comment type="caution">
    <text evidence="6">The sequence shown here is derived from an EMBL/GenBank/DDBJ whole genome shotgun (WGS) entry which is preliminary data.</text>
</comment>
<evidence type="ECO:0000259" key="5">
    <source>
        <dbReference type="Pfam" id="PF06737"/>
    </source>
</evidence>
<sequence length="302" mass="32701">MRGRRRAPRPRIPWRSPWTPVVCVVGTLAAGLLVTASYLVKDVVVVVDGTPVAIRSFAGRVAGALGDAGVSVGHGDVVRPGLDDGLIDGSTIEVRHARPITLTLDGRTTTHLVTATNVRDALAELDVDAAAGSLSAPPGRPVPLSGMSLTAYTERRVYVIAGAGRLASRTSARTVRQVLRQERVVLRRGSVVRPPLGSFPEDGTVITVMPPRTVQIPWEVTRLDWQALADCQSRGDPVAYNPHGPYYGMYQFSLPVWQAVGGAGLPSSWPEEEQTYRAQLLYQRVGGRWQSQWPNCGDHLFD</sequence>
<dbReference type="Pfam" id="PF03990">
    <property type="entry name" value="DUF348"/>
    <property type="match status" value="3"/>
</dbReference>
<dbReference type="EMBL" id="JBHMEI010000009">
    <property type="protein sequence ID" value="MFB9202614.1"/>
    <property type="molecule type" value="Genomic_DNA"/>
</dbReference>
<feature type="domain" description="DUF348" evidence="4">
    <location>
        <begin position="169"/>
        <end position="196"/>
    </location>
</feature>
<reference evidence="6 7" key="1">
    <citation type="submission" date="2024-09" db="EMBL/GenBank/DDBJ databases">
        <authorList>
            <person name="Sun Q."/>
            <person name="Mori K."/>
        </authorList>
    </citation>
    <scope>NUCLEOTIDE SEQUENCE [LARGE SCALE GENOMIC DNA]</scope>
    <source>
        <strain evidence="6 7">CCM 3426</strain>
    </source>
</reference>
<gene>
    <name evidence="6" type="ORF">ACFFV7_15560</name>
</gene>
<dbReference type="InterPro" id="IPR023346">
    <property type="entry name" value="Lysozyme-like_dom_sf"/>
</dbReference>
<evidence type="ECO:0000259" key="4">
    <source>
        <dbReference type="Pfam" id="PF03990"/>
    </source>
</evidence>
<dbReference type="SUPFAM" id="SSF53955">
    <property type="entry name" value="Lysozyme-like"/>
    <property type="match status" value="1"/>
</dbReference>
<proteinExistence type="inferred from homology"/>
<evidence type="ECO:0000313" key="6">
    <source>
        <dbReference type="EMBL" id="MFB9202614.1"/>
    </source>
</evidence>
<keyword evidence="2" id="KW-0378">Hydrolase</keyword>
<evidence type="ECO:0000256" key="1">
    <source>
        <dbReference type="ARBA" id="ARBA00010830"/>
    </source>
</evidence>
<protein>
    <submittedName>
        <fullName evidence="6">Ubiquitin-like domain-containing protein</fullName>
    </submittedName>
</protein>
<dbReference type="InterPro" id="IPR007137">
    <property type="entry name" value="DUF348"/>
</dbReference>
<evidence type="ECO:0000256" key="3">
    <source>
        <dbReference type="SAM" id="Phobius"/>
    </source>
</evidence>
<keyword evidence="3" id="KW-0812">Transmembrane</keyword>
<keyword evidence="7" id="KW-1185">Reference proteome</keyword>
<feature type="domain" description="Resuscitation-promoting factor core lysozyme-like" evidence="5">
    <location>
        <begin position="222"/>
        <end position="296"/>
    </location>
</feature>
<dbReference type="RefSeq" id="WP_194521988.1">
    <property type="nucleotide sequence ID" value="NZ_BMRC01000019.1"/>
</dbReference>
<name>A0ABV5IDJ7_9ACTN</name>
<dbReference type="Pfam" id="PF06737">
    <property type="entry name" value="Transglycosylas"/>
    <property type="match status" value="1"/>
</dbReference>
<dbReference type="InterPro" id="IPR010618">
    <property type="entry name" value="RPF"/>
</dbReference>
<comment type="similarity">
    <text evidence="1">Belongs to the transglycosylase family. Rpf subfamily.</text>
</comment>
<accession>A0ABV5IDJ7</accession>
<dbReference type="CDD" id="cd13925">
    <property type="entry name" value="RPF"/>
    <property type="match status" value="1"/>
</dbReference>
<keyword evidence="3" id="KW-1133">Transmembrane helix</keyword>
<feature type="transmembrane region" description="Helical" evidence="3">
    <location>
        <begin position="21"/>
        <end position="40"/>
    </location>
</feature>
<evidence type="ECO:0000313" key="7">
    <source>
        <dbReference type="Proteomes" id="UP001589647"/>
    </source>
</evidence>
<organism evidence="6 7">
    <name type="scientific">Nonomuraea spiralis</name>
    <dbReference type="NCBI Taxonomy" id="46182"/>
    <lineage>
        <taxon>Bacteria</taxon>
        <taxon>Bacillati</taxon>
        <taxon>Actinomycetota</taxon>
        <taxon>Actinomycetes</taxon>
        <taxon>Streptosporangiales</taxon>
        <taxon>Streptosporangiaceae</taxon>
        <taxon>Nonomuraea</taxon>
    </lineage>
</organism>
<dbReference type="Gene3D" id="1.10.530.10">
    <property type="match status" value="1"/>
</dbReference>